<evidence type="ECO:0000313" key="2">
    <source>
        <dbReference type="EMBL" id="KAA0706401.1"/>
    </source>
</evidence>
<gene>
    <name evidence="2" type="ORF">E1301_Tti021721</name>
</gene>
<dbReference type="AlphaFoldDB" id="A0A5A9NBD7"/>
<comment type="caution">
    <text evidence="2">The sequence shown here is derived from an EMBL/GenBank/DDBJ whole genome shotgun (WGS) entry which is preliminary data.</text>
</comment>
<feature type="region of interest" description="Disordered" evidence="1">
    <location>
        <begin position="147"/>
        <end position="211"/>
    </location>
</feature>
<keyword evidence="3" id="KW-1185">Reference proteome</keyword>
<dbReference type="EMBL" id="SOYY01000021">
    <property type="protein sequence ID" value="KAA0706401.1"/>
    <property type="molecule type" value="Genomic_DNA"/>
</dbReference>
<evidence type="ECO:0000313" key="3">
    <source>
        <dbReference type="Proteomes" id="UP000324632"/>
    </source>
</evidence>
<organism evidence="2 3">
    <name type="scientific">Triplophysa tibetana</name>
    <dbReference type="NCBI Taxonomy" id="1572043"/>
    <lineage>
        <taxon>Eukaryota</taxon>
        <taxon>Metazoa</taxon>
        <taxon>Chordata</taxon>
        <taxon>Craniata</taxon>
        <taxon>Vertebrata</taxon>
        <taxon>Euteleostomi</taxon>
        <taxon>Actinopterygii</taxon>
        <taxon>Neopterygii</taxon>
        <taxon>Teleostei</taxon>
        <taxon>Ostariophysi</taxon>
        <taxon>Cypriniformes</taxon>
        <taxon>Nemacheilidae</taxon>
        <taxon>Triplophysa</taxon>
    </lineage>
</organism>
<reference evidence="2 3" key="1">
    <citation type="journal article" date="2019" name="Mol. Ecol. Resour.">
        <title>Chromosome-level genome assembly of Triplophysa tibetana, a fish adapted to the harsh high-altitude environment of the Tibetan Plateau.</title>
        <authorList>
            <person name="Yang X."/>
            <person name="Liu H."/>
            <person name="Ma Z."/>
            <person name="Zou Y."/>
            <person name="Zou M."/>
            <person name="Mao Y."/>
            <person name="Li X."/>
            <person name="Wang H."/>
            <person name="Chen T."/>
            <person name="Wang W."/>
            <person name="Yang R."/>
        </authorList>
    </citation>
    <scope>NUCLEOTIDE SEQUENCE [LARGE SCALE GENOMIC DNA]</scope>
    <source>
        <strain evidence="2">TTIB1903HZAU</strain>
        <tissue evidence="2">Muscle</tissue>
    </source>
</reference>
<dbReference type="Gene3D" id="2.40.50.140">
    <property type="entry name" value="Nucleic acid-binding proteins"/>
    <property type="match status" value="1"/>
</dbReference>
<protein>
    <submittedName>
        <fullName evidence="2">Uncharacterized protein</fullName>
    </submittedName>
</protein>
<accession>A0A5A9NBD7</accession>
<dbReference type="InterPro" id="IPR012340">
    <property type="entry name" value="NA-bd_OB-fold"/>
</dbReference>
<feature type="compositionally biased region" description="Basic and acidic residues" evidence="1">
    <location>
        <begin position="149"/>
        <end position="158"/>
    </location>
</feature>
<evidence type="ECO:0000256" key="1">
    <source>
        <dbReference type="SAM" id="MobiDB-lite"/>
    </source>
</evidence>
<proteinExistence type="predicted"/>
<name>A0A5A9NBD7_9TELE</name>
<dbReference type="SUPFAM" id="SSF50249">
    <property type="entry name" value="Nucleic acid-binding proteins"/>
    <property type="match status" value="1"/>
</dbReference>
<sequence>MLQKRSTSKAIWASLNLKTEKTGSGGGEFDVQCGKSTDMSVIDTLGFQFKEPPQNVKKTIAEVKLMAPRQQVALIEVRVYHVKAGTKMVDVRGSNSETQTCCVQDTTGSIDVKLWEDQIGMLQSGHCYQVGAKMSRPETLFFSLETEDVDKHSGEPKPKRVPLPENNTPTPDQRQSSREKTENISRYSGSPEPKGHLPLRNNGLPPVQQTP</sequence>
<feature type="compositionally biased region" description="Polar residues" evidence="1">
    <location>
        <begin position="165"/>
        <end position="174"/>
    </location>
</feature>
<dbReference type="Proteomes" id="UP000324632">
    <property type="component" value="Chromosome 21"/>
</dbReference>